<dbReference type="RefSeq" id="WP_091545030.1">
    <property type="nucleotide sequence ID" value="NZ_FONY01000017.1"/>
</dbReference>
<protein>
    <submittedName>
        <fullName evidence="3">Type II restriction enzyme</fullName>
    </submittedName>
</protein>
<dbReference type="InterPro" id="IPR041454">
    <property type="entry name" value="BsuBI/PstI_N"/>
</dbReference>
<dbReference type="Pfam" id="PF06616">
    <property type="entry name" value="BsuBI_PstI_RE"/>
    <property type="match status" value="1"/>
</dbReference>
<dbReference type="InterPro" id="IPR041963">
    <property type="entry name" value="BsuBI/PstI_C_sf"/>
</dbReference>
<feature type="domain" description="BsuBI/PstI restriction endonuclease HTH" evidence="2">
    <location>
        <begin position="16"/>
        <end position="155"/>
    </location>
</feature>
<organism evidence="3 4">
    <name type="scientific">Thermoflexibacter ruber</name>
    <dbReference type="NCBI Taxonomy" id="1003"/>
    <lineage>
        <taxon>Bacteria</taxon>
        <taxon>Pseudomonadati</taxon>
        <taxon>Bacteroidota</taxon>
        <taxon>Cytophagia</taxon>
        <taxon>Cytophagales</taxon>
        <taxon>Thermoflexibacteraceae</taxon>
        <taxon>Thermoflexibacter</taxon>
    </lineage>
</organism>
<dbReference type="OrthoDB" id="9798907at2"/>
<feature type="domain" description="BsuBI/PstI restriction endonuclease" evidence="1">
    <location>
        <begin position="167"/>
        <end position="319"/>
    </location>
</feature>
<dbReference type="InterPro" id="IPR009528">
    <property type="entry name" value="Restrct_endonuc_II_BsuBI_C"/>
</dbReference>
<evidence type="ECO:0000259" key="1">
    <source>
        <dbReference type="Pfam" id="PF06616"/>
    </source>
</evidence>
<keyword evidence="4" id="KW-1185">Reference proteome</keyword>
<dbReference type="Pfam" id="PF17728">
    <property type="entry name" value="BsuBI_PstI_RE_N"/>
    <property type="match status" value="1"/>
</dbReference>
<evidence type="ECO:0000313" key="4">
    <source>
        <dbReference type="Proteomes" id="UP000199513"/>
    </source>
</evidence>
<dbReference type="InterPro" id="IPR041962">
    <property type="entry name" value="BsuBI/PstI_N_sf"/>
</dbReference>
<dbReference type="EMBL" id="FONY01000017">
    <property type="protein sequence ID" value="SFF14572.1"/>
    <property type="molecule type" value="Genomic_DNA"/>
</dbReference>
<proteinExistence type="predicted"/>
<dbReference type="STRING" id="1003.SAMN04488541_101776"/>
<reference evidence="3 4" key="1">
    <citation type="submission" date="2016-10" db="EMBL/GenBank/DDBJ databases">
        <authorList>
            <person name="de Groot N.N."/>
        </authorList>
    </citation>
    <scope>NUCLEOTIDE SEQUENCE [LARGE SCALE GENOMIC DNA]</scope>
    <source>
        <strain>GEY</strain>
        <strain evidence="4">DSM 9560</strain>
    </source>
</reference>
<dbReference type="GO" id="GO:0009036">
    <property type="term" value="F:type II site-specific deoxyribonuclease activity"/>
    <property type="evidence" value="ECO:0007669"/>
    <property type="project" value="InterPro"/>
</dbReference>
<gene>
    <name evidence="3" type="ORF">SAMN04488541_101776</name>
</gene>
<dbReference type="GO" id="GO:0000287">
    <property type="term" value="F:magnesium ion binding"/>
    <property type="evidence" value="ECO:0007669"/>
    <property type="project" value="InterPro"/>
</dbReference>
<accession>A0A1I2GAN7</accession>
<sequence>MKYLTKTKKSKNVAKIIDEAIDILVSVGIPKDDKTERSLERMAMAFLAVAGITKKWTEAVDNRFLKTRDIITFNNTHFEENISSGSYDDIRRKDLKLLVLAGLVLNSSDKPNAATNDPTRGYNLETSFMRLVKTYGTDKWNETLQKYLEGKTSLKEQLARKRNIEKVPIVLPNGTELELSAGQHNLLQKLIIEEFLPRFGKGSQVLYVGDTANKMLHIDKKKLEKINFFELSHDELPDIIAYHAKKNWLYLIEAVHSSGSISETRLLELKKLTEKCTAELIYVTAFLNRAEFRKWASEIAWETEVWIADNPDHLIHFNGDKFLGPYKDE</sequence>
<dbReference type="Proteomes" id="UP000199513">
    <property type="component" value="Unassembled WGS sequence"/>
</dbReference>
<dbReference type="GO" id="GO:0003677">
    <property type="term" value="F:DNA binding"/>
    <property type="evidence" value="ECO:0007669"/>
    <property type="project" value="InterPro"/>
</dbReference>
<evidence type="ECO:0000313" key="3">
    <source>
        <dbReference type="EMBL" id="SFF14572.1"/>
    </source>
</evidence>
<evidence type="ECO:0000259" key="2">
    <source>
        <dbReference type="Pfam" id="PF17728"/>
    </source>
</evidence>
<dbReference type="AlphaFoldDB" id="A0A1I2GAN7"/>
<dbReference type="Gene3D" id="1.10.10.1820">
    <property type="entry name" value="BsuBI/PstI restriction endonuclease-like"/>
    <property type="match status" value="1"/>
</dbReference>
<name>A0A1I2GAN7_9BACT</name>
<dbReference type="Gene3D" id="3.40.1350.80">
    <property type="match status" value="1"/>
</dbReference>
<dbReference type="GO" id="GO:0009307">
    <property type="term" value="P:DNA restriction-modification system"/>
    <property type="evidence" value="ECO:0007669"/>
    <property type="project" value="InterPro"/>
</dbReference>